<dbReference type="OrthoDB" id="6059312at2"/>
<evidence type="ECO:0000313" key="3">
    <source>
        <dbReference type="Proteomes" id="UP000634179"/>
    </source>
</evidence>
<sequence>MIYGRSQQTLLPSWPELDSLVVSLGPFYTCAWCALERSTSVSAPVSSDPAVAQQLLQFLKSAGVVTGSSSGNGAVKRSLYEPVSWSYVDDLILPDDLDAALKGMLDAWRPTLDKHARLWIWRQLADREASAYLTSLLRRHRIGVHRVDEILRSQDEEWTRLSLGRKRYVLWSSVRGAASQFLSSGGNEDAALEVLSREMRRRTRWLVVKAAAGELRRTDYCFLPDTGWRRPLMIDVALESILKIGDDYWLAAPSLGEI</sequence>
<gene>
    <name evidence="2" type="ORF">I5V89_13480</name>
    <name evidence="1" type="ORF">REH87_000662</name>
</gene>
<dbReference type="Proteomes" id="UP001225498">
    <property type="component" value="Unassembled WGS sequence"/>
</dbReference>
<dbReference type="AlphaFoldDB" id="A0A9Q2JIR2"/>
<dbReference type="EMBL" id="ABLTIR010000008">
    <property type="protein sequence ID" value="EKZ1925691.1"/>
    <property type="molecule type" value="Genomic_DNA"/>
</dbReference>
<dbReference type="RefSeq" id="WP_125899104.1">
    <property type="nucleotide sequence ID" value="NZ_CP029773.1"/>
</dbReference>
<proteinExistence type="predicted"/>
<evidence type="ECO:0000313" key="2">
    <source>
        <dbReference type="EMBL" id="MBH1790883.1"/>
    </source>
</evidence>
<comment type="caution">
    <text evidence="2">The sequence shown here is derived from an EMBL/GenBank/DDBJ whole genome shotgun (WGS) entry which is preliminary data.</text>
</comment>
<reference evidence="1" key="2">
    <citation type="submission" date="2023-08" db="EMBL/GenBank/DDBJ databases">
        <authorList>
            <consortium name="Clinical and Environmental Microbiology Branch: Whole genome sequencing antimicrobial resistance pathogens in the healthcare setting"/>
        </authorList>
    </citation>
    <scope>NUCLEOTIDE SEQUENCE</scope>
    <source>
        <strain evidence="1">2023CJ-00293</strain>
    </source>
</reference>
<dbReference type="Proteomes" id="UP000634179">
    <property type="component" value="Unassembled WGS sequence"/>
</dbReference>
<dbReference type="GeneID" id="93743274"/>
<protein>
    <submittedName>
        <fullName evidence="2">Uncharacterized protein</fullName>
    </submittedName>
</protein>
<organism evidence="2 3">
    <name type="scientific">Stenotrophomonas maltophilia</name>
    <name type="common">Pseudomonas maltophilia</name>
    <name type="synonym">Xanthomonas maltophilia</name>
    <dbReference type="NCBI Taxonomy" id="40324"/>
    <lineage>
        <taxon>Bacteria</taxon>
        <taxon>Pseudomonadati</taxon>
        <taxon>Pseudomonadota</taxon>
        <taxon>Gammaproteobacteria</taxon>
        <taxon>Lysobacterales</taxon>
        <taxon>Lysobacteraceae</taxon>
        <taxon>Stenotrophomonas</taxon>
        <taxon>Stenotrophomonas maltophilia group</taxon>
    </lineage>
</organism>
<accession>A0A9Q2JIR2</accession>
<evidence type="ECO:0000313" key="1">
    <source>
        <dbReference type="EMBL" id="EKZ1925691.1"/>
    </source>
</evidence>
<dbReference type="EMBL" id="JADUOV010000009">
    <property type="protein sequence ID" value="MBH1790883.1"/>
    <property type="molecule type" value="Genomic_DNA"/>
</dbReference>
<reference evidence="2" key="1">
    <citation type="submission" date="2020-11" db="EMBL/GenBank/DDBJ databases">
        <title>Enhanced detection system for hospital associated transmission using whole genome sequencing surveillance.</title>
        <authorList>
            <person name="Harrison L.H."/>
            <person name="Van Tyne D."/>
            <person name="Marsh J.W."/>
            <person name="Griffith M.P."/>
            <person name="Snyder D.J."/>
            <person name="Cooper V.S."/>
            <person name="Mustapha M."/>
        </authorList>
    </citation>
    <scope>NUCLEOTIDE SEQUENCE</scope>
    <source>
        <strain evidence="2">STEN00053</strain>
    </source>
</reference>
<name>A0A9Q2JIR2_STEMA</name>